<dbReference type="Pfam" id="PF00725">
    <property type="entry name" value="3HCDH"/>
    <property type="match status" value="2"/>
</dbReference>
<dbReference type="FunFam" id="1.10.1040.50:FF:000006">
    <property type="entry name" value="Peroxisomal bifunctional enzyme"/>
    <property type="match status" value="1"/>
</dbReference>
<evidence type="ECO:0000256" key="9">
    <source>
        <dbReference type="ARBA" id="ARBA00023098"/>
    </source>
</evidence>
<dbReference type="SUPFAM" id="SSF52096">
    <property type="entry name" value="ClpP/crotonase"/>
    <property type="match status" value="1"/>
</dbReference>
<dbReference type="Pfam" id="PF02737">
    <property type="entry name" value="3HCDH_N"/>
    <property type="match status" value="1"/>
</dbReference>
<comment type="similarity">
    <text evidence="3">In the N-terminal section; belongs to the enoyl-CoA hydratase/isomerase family.</text>
</comment>
<feature type="domain" description="3-hydroxyacyl-CoA dehydrogenase C-terminal" evidence="16">
    <location>
        <begin position="606"/>
        <end position="690"/>
    </location>
</feature>
<evidence type="ECO:0000256" key="1">
    <source>
        <dbReference type="ARBA" id="ARBA00004275"/>
    </source>
</evidence>
<dbReference type="InterPro" id="IPR008927">
    <property type="entry name" value="6-PGluconate_DH-like_C_sf"/>
</dbReference>
<comment type="subunit">
    <text evidence="4">Monomer.</text>
</comment>
<dbReference type="SUPFAM" id="SSF51735">
    <property type="entry name" value="NAD(P)-binding Rossmann-fold domains"/>
    <property type="match status" value="1"/>
</dbReference>
<keyword evidence="13" id="KW-0511">Multifunctional enzyme</keyword>
<gene>
    <name evidence="18" type="ORF">C41B8_08710</name>
</gene>
<name>A0A084ILR9_SALHC</name>
<dbReference type="InterPro" id="IPR029045">
    <property type="entry name" value="ClpP/crotonase-like_dom_sf"/>
</dbReference>
<evidence type="ECO:0000256" key="14">
    <source>
        <dbReference type="ARBA" id="ARBA00049556"/>
    </source>
</evidence>
<dbReference type="STRING" id="1304275.C41B8_08710"/>
<evidence type="ECO:0000256" key="4">
    <source>
        <dbReference type="ARBA" id="ARBA00011245"/>
    </source>
</evidence>
<dbReference type="OrthoDB" id="5389341at2"/>
<dbReference type="PATRIC" id="fig|1304275.5.peg.1776"/>
<keyword evidence="9" id="KW-0443">Lipid metabolism</keyword>
<dbReference type="eggNOG" id="COG1250">
    <property type="taxonomic scope" value="Bacteria"/>
</dbReference>
<evidence type="ECO:0000256" key="8">
    <source>
        <dbReference type="ARBA" id="ARBA00023027"/>
    </source>
</evidence>
<dbReference type="PROSITE" id="PS00166">
    <property type="entry name" value="ENOYL_COA_HYDRATASE"/>
    <property type="match status" value="1"/>
</dbReference>
<organism evidence="18 19">
    <name type="scientific">Salinisphaera hydrothermalis (strain C41B8)</name>
    <dbReference type="NCBI Taxonomy" id="1304275"/>
    <lineage>
        <taxon>Bacteria</taxon>
        <taxon>Pseudomonadati</taxon>
        <taxon>Pseudomonadota</taxon>
        <taxon>Gammaproteobacteria</taxon>
        <taxon>Salinisphaerales</taxon>
        <taxon>Salinisphaeraceae</taxon>
        <taxon>Salinisphaera</taxon>
    </lineage>
</organism>
<evidence type="ECO:0000259" key="16">
    <source>
        <dbReference type="Pfam" id="PF00725"/>
    </source>
</evidence>
<evidence type="ECO:0000256" key="2">
    <source>
        <dbReference type="ARBA" id="ARBA00005005"/>
    </source>
</evidence>
<dbReference type="InterPro" id="IPR006108">
    <property type="entry name" value="3HC_DH_C"/>
</dbReference>
<dbReference type="Gene3D" id="1.10.1040.50">
    <property type="match status" value="1"/>
</dbReference>
<dbReference type="GO" id="GO:0003857">
    <property type="term" value="F:(3S)-3-hydroxyacyl-CoA dehydrogenase (NAD+) activity"/>
    <property type="evidence" value="ECO:0007669"/>
    <property type="project" value="UniProtKB-EC"/>
</dbReference>
<keyword evidence="19" id="KW-1185">Reference proteome</keyword>
<dbReference type="FunFam" id="3.40.50.720:FF:000009">
    <property type="entry name" value="Fatty oxidation complex, alpha subunit"/>
    <property type="match status" value="1"/>
</dbReference>
<dbReference type="InterPro" id="IPR006176">
    <property type="entry name" value="3-OHacyl-CoA_DH_NAD-bd"/>
</dbReference>
<dbReference type="EMBL" id="APNK01000010">
    <property type="protein sequence ID" value="KEZ77653.1"/>
    <property type="molecule type" value="Genomic_DNA"/>
</dbReference>
<sequence length="695" mass="74366">MSNVVSYRCQEGVGLIVIDNPPVNALGHAVRQGLLAALNEGLADASAKALAIMGAGRTFPAGADIREFGKAPRPPSLPDVIDAIEVSSKPVIAAVHGTALGGGMEITLGCDYRLALESAKMGLPEVNLGLLPGAGGTQRLPRLIGAKAALETIVEGKPIKASRLAEVGIVDEVVSGDLERKAIAYAHQLISEDAPRRPVSALPAAPEDADVFAEFEAAIARKKRGYLAPFHCIEAVKAATEMDFAAGMARERELFVELLNSPQSAAQRHVFFAEREVAKVPGLAKDTPQREINRVAVIGAGTMGGGIAMNFLSAGIPVTMLEMHQDALDRGVSVMRRNYEASARKGRLAAGQVEANMGRLSTTLDYSDLAEADLIIEAVFENMDVKKTVFGELDRVAKSGAIMATNTSTLDVNEIAGATSRPADVLGMHFFSPANVMKLLEIVRGEQTADDALATVMALARRIGKVGVAVGVCYGFVGNRMLHKRQSQALELVNAGATPVQVDRVLYDFGLPMGPFAMADLAGLDVGWRIREGLRESDPANAPAPNWMDALAEAGRFGQKTGVGVFEYPDGGRAPEPSETTAAEIDKYRTEQGITSREVSDEEIRERCLYVMINEGAKILEEGIAARPLDIDVVWIYGYGFPPYRGGPMYWADQLGLNYVCERVKAFREETGDPDWHISPLLEQLAGEGKSFADL</sequence>
<evidence type="ECO:0000313" key="18">
    <source>
        <dbReference type="EMBL" id="KEZ77653.1"/>
    </source>
</evidence>
<keyword evidence="5" id="KW-0276">Fatty acid metabolism</keyword>
<proteinExistence type="inferred from homology"/>
<reference evidence="18 19" key="1">
    <citation type="submission" date="2013-03" db="EMBL/GenBank/DDBJ databases">
        <title>Salinisphaera hydrothermalis C41B8 Genome Sequencing.</title>
        <authorList>
            <person name="Li C."/>
            <person name="Lai Q."/>
            <person name="Shao Z."/>
        </authorList>
    </citation>
    <scope>NUCLEOTIDE SEQUENCE [LARGE SCALE GENOMIC DNA]</scope>
    <source>
        <strain evidence="18 19">C41B8</strain>
    </source>
</reference>
<keyword evidence="10" id="KW-0576">Peroxisome</keyword>
<comment type="similarity">
    <text evidence="15">Belongs to the enoyl-CoA hydratase/isomerase family.</text>
</comment>
<dbReference type="Gene3D" id="3.40.50.720">
    <property type="entry name" value="NAD(P)-binding Rossmann-like Domain"/>
    <property type="match status" value="1"/>
</dbReference>
<keyword evidence="8" id="KW-0520">NAD</keyword>
<dbReference type="CDD" id="cd06558">
    <property type="entry name" value="crotonase-like"/>
    <property type="match status" value="1"/>
</dbReference>
<dbReference type="UniPathway" id="UPA00659"/>
<dbReference type="AlphaFoldDB" id="A0A084ILR9"/>
<dbReference type="GO" id="GO:0070403">
    <property type="term" value="F:NAD+ binding"/>
    <property type="evidence" value="ECO:0007669"/>
    <property type="project" value="InterPro"/>
</dbReference>
<comment type="catalytic activity">
    <reaction evidence="14">
        <text>a (3S)-3-hydroxyacyl-CoA + NAD(+) = a 3-oxoacyl-CoA + NADH + H(+)</text>
        <dbReference type="Rhea" id="RHEA:22432"/>
        <dbReference type="ChEBI" id="CHEBI:15378"/>
        <dbReference type="ChEBI" id="CHEBI:57318"/>
        <dbReference type="ChEBI" id="CHEBI:57540"/>
        <dbReference type="ChEBI" id="CHEBI:57945"/>
        <dbReference type="ChEBI" id="CHEBI:90726"/>
        <dbReference type="EC" id="1.1.1.35"/>
    </reaction>
</comment>
<feature type="domain" description="3-hydroxyacyl-CoA dehydrogenase NAD binding" evidence="17">
    <location>
        <begin position="295"/>
        <end position="471"/>
    </location>
</feature>
<dbReference type="Gene3D" id="3.90.226.10">
    <property type="entry name" value="2-enoyl-CoA Hydratase, Chain A, domain 1"/>
    <property type="match status" value="1"/>
</dbReference>
<accession>A0A084ILR9</accession>
<evidence type="ECO:0000256" key="15">
    <source>
        <dbReference type="RuleBase" id="RU003707"/>
    </source>
</evidence>
<evidence type="ECO:0000256" key="6">
    <source>
        <dbReference type="ARBA" id="ARBA00022963"/>
    </source>
</evidence>
<dbReference type="GO" id="GO:0006635">
    <property type="term" value="P:fatty acid beta-oxidation"/>
    <property type="evidence" value="ECO:0007669"/>
    <property type="project" value="UniProtKB-UniPathway"/>
</dbReference>
<evidence type="ECO:0000256" key="5">
    <source>
        <dbReference type="ARBA" id="ARBA00022832"/>
    </source>
</evidence>
<comment type="caution">
    <text evidence="18">The sequence shown here is derived from an EMBL/GenBank/DDBJ whole genome shotgun (WGS) entry which is preliminary data.</text>
</comment>
<evidence type="ECO:0000256" key="3">
    <source>
        <dbReference type="ARBA" id="ARBA00008750"/>
    </source>
</evidence>
<evidence type="ECO:0000256" key="12">
    <source>
        <dbReference type="ARBA" id="ARBA00023239"/>
    </source>
</evidence>
<evidence type="ECO:0000256" key="10">
    <source>
        <dbReference type="ARBA" id="ARBA00023140"/>
    </source>
</evidence>
<dbReference type="Pfam" id="PF00378">
    <property type="entry name" value="ECH_1"/>
    <property type="match status" value="1"/>
</dbReference>
<dbReference type="PANTHER" id="PTHR23309">
    <property type="entry name" value="3-HYDROXYACYL-COA DEHYROGENASE"/>
    <property type="match status" value="1"/>
</dbReference>
<dbReference type="PANTHER" id="PTHR23309:SF49">
    <property type="entry name" value="PEROXISOMAL BIFUNCTIONAL ENZYME"/>
    <property type="match status" value="1"/>
</dbReference>
<dbReference type="InterPro" id="IPR001753">
    <property type="entry name" value="Enoyl-CoA_hydra/iso"/>
</dbReference>
<evidence type="ECO:0000313" key="19">
    <source>
        <dbReference type="Proteomes" id="UP000028302"/>
    </source>
</evidence>
<evidence type="ECO:0000256" key="11">
    <source>
        <dbReference type="ARBA" id="ARBA00023235"/>
    </source>
</evidence>
<dbReference type="SUPFAM" id="SSF48179">
    <property type="entry name" value="6-phosphogluconate dehydrogenase C-terminal domain-like"/>
    <property type="match status" value="2"/>
</dbReference>
<dbReference type="InterPro" id="IPR036291">
    <property type="entry name" value="NAD(P)-bd_dom_sf"/>
</dbReference>
<evidence type="ECO:0000256" key="13">
    <source>
        <dbReference type="ARBA" id="ARBA00023268"/>
    </source>
</evidence>
<dbReference type="RefSeq" id="WP_037336714.1">
    <property type="nucleotide sequence ID" value="NZ_APNK01000010.1"/>
</dbReference>
<keyword evidence="11" id="KW-0413">Isomerase</keyword>
<protein>
    <submittedName>
        <fullName evidence="18">3-hydroxyacyl-CoA dehydrogenase</fullName>
    </submittedName>
</protein>
<dbReference type="GO" id="GO:0016853">
    <property type="term" value="F:isomerase activity"/>
    <property type="evidence" value="ECO:0007669"/>
    <property type="project" value="UniProtKB-KW"/>
</dbReference>
<evidence type="ECO:0000259" key="17">
    <source>
        <dbReference type="Pfam" id="PF02737"/>
    </source>
</evidence>
<dbReference type="GO" id="GO:0004300">
    <property type="term" value="F:enoyl-CoA hydratase activity"/>
    <property type="evidence" value="ECO:0007669"/>
    <property type="project" value="UniProtKB-ARBA"/>
</dbReference>
<dbReference type="InterPro" id="IPR018376">
    <property type="entry name" value="Enoyl-CoA_hyd/isom_CS"/>
</dbReference>
<keyword evidence="12" id="KW-0456">Lyase</keyword>
<evidence type="ECO:0000256" key="7">
    <source>
        <dbReference type="ARBA" id="ARBA00023002"/>
    </source>
</evidence>
<keyword evidence="6" id="KW-0442">Lipid degradation</keyword>
<keyword evidence="7" id="KW-0560">Oxidoreductase</keyword>
<comment type="subcellular location">
    <subcellularLocation>
        <location evidence="1">Peroxisome</location>
    </subcellularLocation>
</comment>
<comment type="pathway">
    <text evidence="2">Lipid metabolism; fatty acid beta-oxidation.</text>
</comment>
<dbReference type="eggNOG" id="COG1024">
    <property type="taxonomic scope" value="Bacteria"/>
</dbReference>
<feature type="domain" description="3-hydroxyacyl-CoA dehydrogenase C-terminal" evidence="16">
    <location>
        <begin position="475"/>
        <end position="568"/>
    </location>
</feature>
<dbReference type="Proteomes" id="UP000028302">
    <property type="component" value="Unassembled WGS sequence"/>
</dbReference>